<name>A0A927GQE6_9BACL</name>
<dbReference type="InterPro" id="IPR003791">
    <property type="entry name" value="UPF0178"/>
</dbReference>
<comment type="similarity">
    <text evidence="1 2">Belongs to the UPF0178 family.</text>
</comment>
<sequence length="157" mass="17932">MEQEPGPTIIVDADACPVKREIIDTARQYDCSVLLVASYDHRMEAEPAVAVVQVDRRSQSVDLYIFNRVRTGDIVVTQDFGLASVVLAKGAIVLSNRGQRYEQSSIDFLMERRHEQARLRRQGKRSKGPRAMTAEDRRRFQQKLTKVLQNLQEFGEP</sequence>
<dbReference type="NCBIfam" id="NF001095">
    <property type="entry name" value="PRK00124.1"/>
    <property type="match status" value="1"/>
</dbReference>
<feature type="compositionally biased region" description="Basic residues" evidence="3">
    <location>
        <begin position="119"/>
        <end position="128"/>
    </location>
</feature>
<evidence type="ECO:0000313" key="5">
    <source>
        <dbReference type="Proteomes" id="UP000621560"/>
    </source>
</evidence>
<organism evidence="4 5">
    <name type="scientific">Paenibacillus sabuli</name>
    <dbReference type="NCBI Taxonomy" id="2772509"/>
    <lineage>
        <taxon>Bacteria</taxon>
        <taxon>Bacillati</taxon>
        <taxon>Bacillota</taxon>
        <taxon>Bacilli</taxon>
        <taxon>Bacillales</taxon>
        <taxon>Paenibacillaceae</taxon>
        <taxon>Paenibacillus</taxon>
    </lineage>
</organism>
<dbReference type="Proteomes" id="UP000621560">
    <property type="component" value="Unassembled WGS sequence"/>
</dbReference>
<dbReference type="Pfam" id="PF02639">
    <property type="entry name" value="DUF188"/>
    <property type="match status" value="1"/>
</dbReference>
<evidence type="ECO:0000313" key="4">
    <source>
        <dbReference type="EMBL" id="MBD2844439.1"/>
    </source>
</evidence>
<dbReference type="HAMAP" id="MF_00489">
    <property type="entry name" value="UPF0178"/>
    <property type="match status" value="1"/>
</dbReference>
<feature type="region of interest" description="Disordered" evidence="3">
    <location>
        <begin position="117"/>
        <end position="136"/>
    </location>
</feature>
<evidence type="ECO:0000256" key="2">
    <source>
        <dbReference type="HAMAP-Rule" id="MF_00489"/>
    </source>
</evidence>
<dbReference type="AlphaFoldDB" id="A0A927GQE6"/>
<gene>
    <name evidence="4" type="ORF">IDH44_04495</name>
</gene>
<accession>A0A927GQE6</accession>
<proteinExistence type="inferred from homology"/>
<dbReference type="EMBL" id="JACXIZ010000011">
    <property type="protein sequence ID" value="MBD2844439.1"/>
    <property type="molecule type" value="Genomic_DNA"/>
</dbReference>
<dbReference type="RefSeq" id="WP_190915123.1">
    <property type="nucleotide sequence ID" value="NZ_JACXIZ010000011.1"/>
</dbReference>
<evidence type="ECO:0000256" key="1">
    <source>
        <dbReference type="ARBA" id="ARBA00008522"/>
    </source>
</evidence>
<keyword evidence="5" id="KW-1185">Reference proteome</keyword>
<comment type="caution">
    <text evidence="4">The sequence shown here is derived from an EMBL/GenBank/DDBJ whole genome shotgun (WGS) entry which is preliminary data.</text>
</comment>
<dbReference type="PANTHER" id="PTHR35146:SF1">
    <property type="entry name" value="UPF0178 PROTEIN YAII"/>
    <property type="match status" value="1"/>
</dbReference>
<reference evidence="4" key="1">
    <citation type="submission" date="2020-09" db="EMBL/GenBank/DDBJ databases">
        <title>A novel bacterium of genus Paenibacillus, isolated from South China Sea.</title>
        <authorList>
            <person name="Huang H."/>
            <person name="Mo K."/>
            <person name="Hu Y."/>
        </authorList>
    </citation>
    <scope>NUCLEOTIDE SEQUENCE</scope>
    <source>
        <strain evidence="4">IB182496</strain>
    </source>
</reference>
<evidence type="ECO:0000256" key="3">
    <source>
        <dbReference type="SAM" id="MobiDB-lite"/>
    </source>
</evidence>
<dbReference type="PANTHER" id="PTHR35146">
    <property type="entry name" value="UPF0178 PROTEIN YAII"/>
    <property type="match status" value="1"/>
</dbReference>
<protein>
    <recommendedName>
        <fullName evidence="2">UPF0178 protein IDH44_04495</fullName>
    </recommendedName>
</protein>